<dbReference type="Proteomes" id="UP000315215">
    <property type="component" value="Chromosome"/>
</dbReference>
<dbReference type="AlphaFoldDB" id="A0A516KLC7"/>
<dbReference type="NCBIfam" id="TIGR02595">
    <property type="entry name" value="PEP_CTERM"/>
    <property type="match status" value="1"/>
</dbReference>
<protein>
    <submittedName>
        <fullName evidence="1">PEP-CTERM sorting domain-containing protein</fullName>
    </submittedName>
</protein>
<reference evidence="1 2" key="1">
    <citation type="submission" date="2019-07" db="EMBL/GenBank/DDBJ databases">
        <authorList>
            <person name="Li J."/>
        </authorList>
    </citation>
    <scope>NUCLEOTIDE SEQUENCE [LARGE SCALE GENOMIC DNA]</scope>
    <source>
        <strain evidence="1 2">TKL69</strain>
    </source>
</reference>
<evidence type="ECO:0000313" key="2">
    <source>
        <dbReference type="Proteomes" id="UP000315215"/>
    </source>
</evidence>
<keyword evidence="2" id="KW-1185">Reference proteome</keyword>
<proteinExistence type="predicted"/>
<name>A0A516KLC7_9BACI</name>
<evidence type="ECO:0000313" key="1">
    <source>
        <dbReference type="EMBL" id="QDP42198.1"/>
    </source>
</evidence>
<dbReference type="InterPro" id="IPR013424">
    <property type="entry name" value="Ice-binding_C"/>
</dbReference>
<dbReference type="EMBL" id="CP041666">
    <property type="protein sequence ID" value="QDP42198.1"/>
    <property type="molecule type" value="Genomic_DNA"/>
</dbReference>
<organism evidence="1 2">
    <name type="scientific">Radiobacillus deserti</name>
    <dbReference type="NCBI Taxonomy" id="2594883"/>
    <lineage>
        <taxon>Bacteria</taxon>
        <taxon>Bacillati</taxon>
        <taxon>Bacillota</taxon>
        <taxon>Bacilli</taxon>
        <taxon>Bacillales</taxon>
        <taxon>Bacillaceae</taxon>
        <taxon>Radiobacillus</taxon>
    </lineage>
</organism>
<sequence>MSPSRLIGLGGGIFLVLSNKRRFYV</sequence>
<gene>
    <name evidence="1" type="ORF">FN924_13680</name>
</gene>
<dbReference type="KEGG" id="aqt:FN924_13680"/>
<accession>A0A516KLC7</accession>